<reference evidence="1" key="1">
    <citation type="journal article" date="2015" name="Nature">
        <title>Complex archaea that bridge the gap between prokaryotes and eukaryotes.</title>
        <authorList>
            <person name="Spang A."/>
            <person name="Saw J.H."/>
            <person name="Jorgensen S.L."/>
            <person name="Zaremba-Niedzwiedzka K."/>
            <person name="Martijn J."/>
            <person name="Lind A.E."/>
            <person name="van Eijk R."/>
            <person name="Schleper C."/>
            <person name="Guy L."/>
            <person name="Ettema T.J."/>
        </authorList>
    </citation>
    <scope>NUCLEOTIDE SEQUENCE</scope>
</reference>
<name>A0A0F9LBS2_9ZZZZ</name>
<dbReference type="AlphaFoldDB" id="A0A0F9LBS2"/>
<proteinExistence type="predicted"/>
<gene>
    <name evidence="1" type="ORF">LCGC14_1530270</name>
</gene>
<accession>A0A0F9LBS2</accession>
<comment type="caution">
    <text evidence="1">The sequence shown here is derived from an EMBL/GenBank/DDBJ whole genome shotgun (WGS) entry which is preliminary data.</text>
</comment>
<organism evidence="1">
    <name type="scientific">marine sediment metagenome</name>
    <dbReference type="NCBI Taxonomy" id="412755"/>
    <lineage>
        <taxon>unclassified sequences</taxon>
        <taxon>metagenomes</taxon>
        <taxon>ecological metagenomes</taxon>
    </lineage>
</organism>
<dbReference type="EMBL" id="LAZR01011458">
    <property type="protein sequence ID" value="KKM61585.1"/>
    <property type="molecule type" value="Genomic_DNA"/>
</dbReference>
<sequence>MLEDLVGKRIKLLDMKNELSFGKTLKRGDIGTVVDVNKVNLPPKPFTQIWVKFDNGNFIALLMGEDRFEIL</sequence>
<protein>
    <submittedName>
        <fullName evidence="1">Uncharacterized protein</fullName>
    </submittedName>
</protein>
<evidence type="ECO:0000313" key="1">
    <source>
        <dbReference type="EMBL" id="KKM61585.1"/>
    </source>
</evidence>